<dbReference type="InterPro" id="IPR050190">
    <property type="entry name" value="UPF0213_domain"/>
</dbReference>
<name>A0A9D9GY15_9BACT</name>
<dbReference type="AlphaFoldDB" id="A0A9D9GY15"/>
<dbReference type="Gene3D" id="3.40.1440.10">
    <property type="entry name" value="GIY-YIG endonuclease"/>
    <property type="match status" value="1"/>
</dbReference>
<dbReference type="Pfam" id="PF01541">
    <property type="entry name" value="GIY-YIG"/>
    <property type="match status" value="1"/>
</dbReference>
<evidence type="ECO:0000313" key="4">
    <source>
        <dbReference type="Proteomes" id="UP000823632"/>
    </source>
</evidence>
<proteinExistence type="inferred from homology"/>
<dbReference type="EMBL" id="JADIND010000172">
    <property type="protein sequence ID" value="MBO8431255.1"/>
    <property type="molecule type" value="Genomic_DNA"/>
</dbReference>
<evidence type="ECO:0000256" key="1">
    <source>
        <dbReference type="ARBA" id="ARBA00007435"/>
    </source>
</evidence>
<dbReference type="PANTHER" id="PTHR34477:SF1">
    <property type="entry name" value="UPF0213 PROTEIN YHBQ"/>
    <property type="match status" value="1"/>
</dbReference>
<evidence type="ECO:0000313" key="3">
    <source>
        <dbReference type="EMBL" id="MBO8431255.1"/>
    </source>
</evidence>
<protein>
    <submittedName>
        <fullName evidence="3">GIY-YIG nuclease family protein</fullName>
    </submittedName>
</protein>
<gene>
    <name evidence="3" type="ORF">IAC76_07700</name>
</gene>
<dbReference type="PANTHER" id="PTHR34477">
    <property type="entry name" value="UPF0213 PROTEIN YHBQ"/>
    <property type="match status" value="1"/>
</dbReference>
<dbReference type="PROSITE" id="PS50164">
    <property type="entry name" value="GIY_YIG"/>
    <property type="match status" value="1"/>
</dbReference>
<dbReference type="Proteomes" id="UP000823632">
    <property type="component" value="Unassembled WGS sequence"/>
</dbReference>
<dbReference type="InterPro" id="IPR035901">
    <property type="entry name" value="GIY-YIG_endonuc_sf"/>
</dbReference>
<reference evidence="3" key="2">
    <citation type="journal article" date="2021" name="PeerJ">
        <title>Extensive microbial diversity within the chicken gut microbiome revealed by metagenomics and culture.</title>
        <authorList>
            <person name="Gilroy R."/>
            <person name="Ravi A."/>
            <person name="Getino M."/>
            <person name="Pursley I."/>
            <person name="Horton D.L."/>
            <person name="Alikhan N.F."/>
            <person name="Baker D."/>
            <person name="Gharbi K."/>
            <person name="Hall N."/>
            <person name="Watson M."/>
            <person name="Adriaenssens E.M."/>
            <person name="Foster-Nyarko E."/>
            <person name="Jarju S."/>
            <person name="Secka A."/>
            <person name="Antonio M."/>
            <person name="Oren A."/>
            <person name="Chaudhuri R.R."/>
            <person name="La Ragione R."/>
            <person name="Hildebrand F."/>
            <person name="Pallen M.J."/>
        </authorList>
    </citation>
    <scope>NUCLEOTIDE SEQUENCE</scope>
    <source>
        <strain evidence="3">10192</strain>
    </source>
</reference>
<organism evidence="3 4">
    <name type="scientific">Candidatus Scatousia excrementipullorum</name>
    <dbReference type="NCBI Taxonomy" id="2840936"/>
    <lineage>
        <taxon>Bacteria</taxon>
        <taxon>Candidatus Scatousia</taxon>
    </lineage>
</organism>
<feature type="domain" description="GIY-YIG" evidence="2">
    <location>
        <begin position="3"/>
        <end position="79"/>
    </location>
</feature>
<accession>A0A9D9GY15</accession>
<sequence>MRKKYYTYILLIENNSLYCGYTDDVEKRFLAHTSGKGAKYTRANKPVKIVYVKEFDTKSEAMKEEYRIKQLTHKEKLDLINNSCYNL</sequence>
<reference evidence="3" key="1">
    <citation type="submission" date="2020-10" db="EMBL/GenBank/DDBJ databases">
        <authorList>
            <person name="Gilroy R."/>
        </authorList>
    </citation>
    <scope>NUCLEOTIDE SEQUENCE</scope>
    <source>
        <strain evidence="3">10192</strain>
    </source>
</reference>
<dbReference type="SUPFAM" id="SSF82771">
    <property type="entry name" value="GIY-YIG endonuclease"/>
    <property type="match status" value="1"/>
</dbReference>
<comment type="similarity">
    <text evidence="1">Belongs to the UPF0213 family.</text>
</comment>
<dbReference type="CDD" id="cd10456">
    <property type="entry name" value="GIY-YIG_UPF0213"/>
    <property type="match status" value="1"/>
</dbReference>
<dbReference type="InterPro" id="IPR000305">
    <property type="entry name" value="GIY-YIG_endonuc"/>
</dbReference>
<evidence type="ECO:0000259" key="2">
    <source>
        <dbReference type="PROSITE" id="PS50164"/>
    </source>
</evidence>
<comment type="caution">
    <text evidence="3">The sequence shown here is derived from an EMBL/GenBank/DDBJ whole genome shotgun (WGS) entry which is preliminary data.</text>
</comment>